<accession>A0A6J5M7I0</accession>
<dbReference type="EMBL" id="LR796393">
    <property type="protein sequence ID" value="CAB4141537.1"/>
    <property type="molecule type" value="Genomic_DNA"/>
</dbReference>
<evidence type="ECO:0008006" key="3">
    <source>
        <dbReference type="Google" id="ProtNLM"/>
    </source>
</evidence>
<dbReference type="GO" id="GO:0019069">
    <property type="term" value="P:viral capsid assembly"/>
    <property type="evidence" value="ECO:0007669"/>
    <property type="project" value="InterPro"/>
</dbReference>
<gene>
    <name evidence="2" type="ORF">UFOVP417_48</name>
</gene>
<feature type="compositionally biased region" description="Basic and acidic residues" evidence="1">
    <location>
        <begin position="50"/>
        <end position="67"/>
    </location>
</feature>
<dbReference type="InterPro" id="IPR008768">
    <property type="entry name" value="Gp9-like"/>
</dbReference>
<evidence type="ECO:0000256" key="1">
    <source>
        <dbReference type="SAM" id="MobiDB-lite"/>
    </source>
</evidence>
<protein>
    <recommendedName>
        <fullName evidence="3">Capsid assembly protein</fullName>
    </recommendedName>
</protein>
<organism evidence="2">
    <name type="scientific">uncultured Caudovirales phage</name>
    <dbReference type="NCBI Taxonomy" id="2100421"/>
    <lineage>
        <taxon>Viruses</taxon>
        <taxon>Duplodnaviria</taxon>
        <taxon>Heunggongvirae</taxon>
        <taxon>Uroviricota</taxon>
        <taxon>Caudoviricetes</taxon>
        <taxon>Peduoviridae</taxon>
        <taxon>Maltschvirus</taxon>
        <taxon>Maltschvirus maltsch</taxon>
    </lineage>
</organism>
<feature type="region of interest" description="Disordered" evidence="1">
    <location>
        <begin position="1"/>
        <end position="68"/>
    </location>
</feature>
<feature type="compositionally biased region" description="Polar residues" evidence="1">
    <location>
        <begin position="18"/>
        <end position="34"/>
    </location>
</feature>
<reference evidence="2" key="1">
    <citation type="submission" date="2020-04" db="EMBL/GenBank/DDBJ databases">
        <authorList>
            <person name="Chiriac C."/>
            <person name="Salcher M."/>
            <person name="Ghai R."/>
            <person name="Kavagutti S V."/>
        </authorList>
    </citation>
    <scope>NUCLEOTIDE SEQUENCE</scope>
</reference>
<name>A0A6J5M7I0_9CAUD</name>
<proteinExistence type="predicted"/>
<sequence length="259" mass="28373">MSDTATVEPGAAGLLDNVQVTDDTVKTDNPQATEISHKAAAPGAPEPDEPLERPDFWPENFWKKDSNEPDLEGIAKSWSDLRKQISQGKHKAPADGKYDLKAFGEEADTNPIASTLSSWAKENSLSQAAFDDLVTNLQTQAKELMQGDMVDPAAEMKQLGPNGNAIVSGMVDWARGLVNKGVWSKDDFEEFKIMGGTARGITALMKVREAYEGRVPTQSAPIEGTPSKEELYAMVGDPKYKTDAAYRQKVERMFNMFAK</sequence>
<evidence type="ECO:0000313" key="2">
    <source>
        <dbReference type="EMBL" id="CAB4141537.1"/>
    </source>
</evidence>
<dbReference type="Pfam" id="PF05396">
    <property type="entry name" value="Phage_T7_Capsid"/>
    <property type="match status" value="1"/>
</dbReference>